<organism evidence="3 4">
    <name type="scientific">Nephila pilipes</name>
    <name type="common">Giant wood spider</name>
    <name type="synonym">Nephila maculata</name>
    <dbReference type="NCBI Taxonomy" id="299642"/>
    <lineage>
        <taxon>Eukaryota</taxon>
        <taxon>Metazoa</taxon>
        <taxon>Ecdysozoa</taxon>
        <taxon>Arthropoda</taxon>
        <taxon>Chelicerata</taxon>
        <taxon>Arachnida</taxon>
        <taxon>Araneae</taxon>
        <taxon>Araneomorphae</taxon>
        <taxon>Entelegynae</taxon>
        <taxon>Araneoidea</taxon>
        <taxon>Nephilidae</taxon>
        <taxon>Nephila</taxon>
    </lineage>
</organism>
<evidence type="ECO:0000256" key="2">
    <source>
        <dbReference type="SAM" id="MobiDB-lite"/>
    </source>
</evidence>
<keyword evidence="4" id="KW-1185">Reference proteome</keyword>
<dbReference type="AlphaFoldDB" id="A0A8X6TNW9"/>
<sequence>MIYSSMEKRSLALRYLSDAVSMDSNGNSQAAFTKYLQSLHVLTVYLNDMFASLGFQKMLEKSKEIKQVLSMVHECSDRITVIVDGGKKESSESIDSKNNAGNIHPSSDFTNTDTKKFPAFEKLENDNMALIKRYQWRSERTTDKNAKANLKLELERQLIENNLIAKKKYDELLKTIIALVLYIFLDSFVLAVKKLQKERVQLMENEMKKLLESKQNLNEKQKEKQELYLAVLQYTKTETWPCTWKLNCFEMTSTEAAEKIFQKTVRCSGHPLAQWLLVMQTNIKREIDSMLKRNSIFQAMLLECPLIMEEEELSITENSDEFLINSSKAGEFHISKIFLLSLKKFLENISLEITNIIENILEIFYLIYKSLLPEDSEEICHRLIENHILDPIWPNLFILFRYGYVDSHNIS</sequence>
<accession>A0A8X6TNW9</accession>
<proteinExistence type="predicted"/>
<gene>
    <name evidence="3" type="primary">Vps9d1</name>
    <name evidence="3" type="ORF">NPIL_470581</name>
</gene>
<evidence type="ECO:0000313" key="3">
    <source>
        <dbReference type="EMBL" id="GFT31478.1"/>
    </source>
</evidence>
<evidence type="ECO:0000313" key="4">
    <source>
        <dbReference type="Proteomes" id="UP000887013"/>
    </source>
</evidence>
<evidence type="ECO:0000256" key="1">
    <source>
        <dbReference type="SAM" id="Coils"/>
    </source>
</evidence>
<dbReference type="OrthoDB" id="6435251at2759"/>
<feature type="region of interest" description="Disordered" evidence="2">
    <location>
        <begin position="89"/>
        <end position="113"/>
    </location>
</feature>
<keyword evidence="1" id="KW-0175">Coiled coil</keyword>
<protein>
    <submittedName>
        <fullName evidence="3">VPS9 domain-containing protein 1</fullName>
    </submittedName>
</protein>
<dbReference type="SUPFAM" id="SSF116846">
    <property type="entry name" value="MIT domain"/>
    <property type="match status" value="1"/>
</dbReference>
<reference evidence="3" key="1">
    <citation type="submission" date="2020-08" db="EMBL/GenBank/DDBJ databases">
        <title>Multicomponent nature underlies the extraordinary mechanical properties of spider dragline silk.</title>
        <authorList>
            <person name="Kono N."/>
            <person name="Nakamura H."/>
            <person name="Mori M."/>
            <person name="Yoshida Y."/>
            <person name="Ohtoshi R."/>
            <person name="Malay A.D."/>
            <person name="Moran D.A.P."/>
            <person name="Tomita M."/>
            <person name="Numata K."/>
            <person name="Arakawa K."/>
        </authorList>
    </citation>
    <scope>NUCLEOTIDE SEQUENCE</scope>
</reference>
<dbReference type="Proteomes" id="UP000887013">
    <property type="component" value="Unassembled WGS sequence"/>
</dbReference>
<dbReference type="InterPro" id="IPR036181">
    <property type="entry name" value="MIT_dom_sf"/>
</dbReference>
<name>A0A8X6TNW9_NEPPI</name>
<feature type="compositionally biased region" description="Polar residues" evidence="2">
    <location>
        <begin position="96"/>
        <end position="112"/>
    </location>
</feature>
<comment type="caution">
    <text evidence="3">The sequence shown here is derived from an EMBL/GenBank/DDBJ whole genome shotgun (WGS) entry which is preliminary data.</text>
</comment>
<feature type="coiled-coil region" evidence="1">
    <location>
        <begin position="185"/>
        <end position="230"/>
    </location>
</feature>
<dbReference type="EMBL" id="BMAW01013019">
    <property type="protein sequence ID" value="GFT31478.1"/>
    <property type="molecule type" value="Genomic_DNA"/>
</dbReference>